<dbReference type="PROSITE" id="PS50042">
    <property type="entry name" value="CNMP_BINDING_3"/>
    <property type="match status" value="1"/>
</dbReference>
<evidence type="ECO:0000259" key="9">
    <source>
        <dbReference type="PROSITE" id="PS50042"/>
    </source>
</evidence>
<feature type="compositionally biased region" description="Acidic residues" evidence="7">
    <location>
        <begin position="673"/>
        <end position="683"/>
    </location>
</feature>
<feature type="compositionally biased region" description="Gly residues" evidence="7">
    <location>
        <begin position="695"/>
        <end position="706"/>
    </location>
</feature>
<evidence type="ECO:0000256" key="3">
    <source>
        <dbReference type="ARBA" id="ARBA00022692"/>
    </source>
</evidence>
<evidence type="ECO:0000256" key="7">
    <source>
        <dbReference type="SAM" id="MobiDB-lite"/>
    </source>
</evidence>
<dbReference type="Pfam" id="PF00520">
    <property type="entry name" value="Ion_trans"/>
    <property type="match status" value="1"/>
</dbReference>
<keyword evidence="5" id="KW-0406">Ion transport</keyword>
<evidence type="ECO:0000256" key="5">
    <source>
        <dbReference type="ARBA" id="ARBA00023065"/>
    </source>
</evidence>
<feature type="transmembrane region" description="Helical" evidence="8">
    <location>
        <begin position="227"/>
        <end position="244"/>
    </location>
</feature>
<name>A0ABQ5RVQ5_9CHLO</name>
<dbReference type="Proteomes" id="UP001165090">
    <property type="component" value="Unassembled WGS sequence"/>
</dbReference>
<evidence type="ECO:0000256" key="8">
    <source>
        <dbReference type="SAM" id="Phobius"/>
    </source>
</evidence>
<dbReference type="Gene3D" id="2.60.120.10">
    <property type="entry name" value="Jelly Rolls"/>
    <property type="match status" value="1"/>
</dbReference>
<feature type="region of interest" description="Disordered" evidence="7">
    <location>
        <begin position="1041"/>
        <end position="1102"/>
    </location>
</feature>
<sequence>MAASVAFLHQVEYEAALNEFEEEAKRQFELHQDEERAEGDETAKGEISRAQSPAVQRQKMQLRRRLLVRPGDAEKYDARKSTSVASWLSVQESAKNVSASAQDRWQSRGAGRSFGITRPSQWQDKQSRQRPQQNPNHCRRRQSILLITSAAMVADVHPRHSSSITSRTGIWHRILHLHAVIDGILPIFSPESFLRRVWDLVIMTLVIWTAVTVPLSVSFGLPDTPELQVAGYAVTAMYALDLFANFRTAYYNHQAELVRDSAAITTHYMKTWFWVDLFGTIPFDSIVLWTGALKDVHKGTSNAELAALGFLKAPRLLRLGRLLRFLDRFKNAKIFRIVQLFMAMILFSHWLACTWYMMYRFGGKDAVDDWAFEVAVFETPNASVHATSSYHANSQTADVSGTTLSMYVVTYYYSFLLLVGDNVTAYNNFERTFCVLVLIAGTFFYSAVVGQMATLVATMNVAVNRHGQKLLMVQDALRYAGVPDGHSEKVQKYYEYLQQRSHPGAEGMQFLQELPSSLHVSLCQFLHLRSLHKVPLFKDCEEGFMSALSLRIRMISLSPNEVIFRVGDVGKEMYVIKKGCVAVTSPTQTMWGLLQPGEIFGEVALLSTGKRTANCTALGFVDLAVLTGPDLKAVMRDYPVSASIIYERVAARAAALQSKSKMWLDIPADEEFYDCEEPNDDADGGGNRGDNAGNDDGGGDGGGGDRSGAAIHNPSGRIIASPEDGDAGSVVTRSSITSGSLTSSSIAENLIRGAARGIDSGSNIGGGDGGDDVDVDPMSVKNICIAAFGGCPEGDSATTKTVACTSGAACDDSGCSVGTNAAMSCSETLQAASTMPRTPSLTVAARPGGGVPRGMLAPFNGRVLCMAWCDIVNQDADAGAAPEPAAATAAVHYPLASHDNSTTILPAKIASLAESETRRQPLSEIGPPEKSTPPPSPPSDCCTSSPRPARFLTREMTPLPITSEPPASSPAGPQLKPAWGYPAPSPQAAGPAAAPATEGNASGGCSSPRVHTSLRPAQPLAVQTRIARSSPVNFATAAVTSVARGGPTSRSGSPFDVAHLHPDRAPGGGAAGLASDSAVAAPTPGTYRTANSRRGSSPSDDFMPPIDAAVSNEVALNENGGDRAAKLIAAKDADEGARQVPHQTHRMRQGKSKISVSGLAASGSGGAAAARATDITRSRSPGRSPQHNHQLAAQHLQRHHITADDGSGKDDEATPATATTPLEPFGLPLQTSNGLIDLVEGTSGSDANIAWRHPTSHSPLHREGSVCGSGGSIRVSDGASMCSDRQPPAVMTAACVDDCIRNSAEAAPVTTNGEATSHRSRAGPVAEAVDLSTPFTLSSAASASPSSQQAPNRSRNLSMLSGAANTATGGSADACASAAAPSATSPPNGSTRDAVRRRSSFLRWLQAGPAPNTVPVAAASGSAIACETAASDSASPATSVPNPVATLLHTNGAAILRLSRRAIGLLPHVGGPSGNHSSGGAVASAVGGMSLSQPPSASSRRTSCQSTGTGTIAPAPAEPVQVAEEELQWISTRPSYGTLCRGVKTRRSSFCSILEEELPALAQGPFGPRHHVPSSGPMSSSNRSNITDCRPEEDSTPKVCCSSDTNTGMSVGTSTGMDMGTSSGAGLASAAAAVANTGNRRGGPQLPHNTMSHPHCPESSTATGSAGNAIGMRGILPTCSGHVSRTPLPPAPPPDGVFVPRDSWEKLVQALTWFESSLQQLTDLATAQDAALSRLEQRAERAAALGGAGHGAVDDGILSGIIPASIFADAATSAAAAAGSGNGAVAAGVGGSTQTAAAMLSHSLSSTSYGRSIPASRAATPGGGASSVNSLSRSDSQDANTQRVAASRIRSAVRALTVSNRMRNSYGVGVARVSVTSTPAPQAPGIPDAATSSPTLSPSPLMAPLRSARASDTPDGFAGLMSFRGSGGSGDHQAATSDLSGGDNWAGAGVSTWDLDVLMGHGRRRRAGSASGLPIGTQIRQGYNTSLAAHGSGLRAALKGVASMPSPLQESPSLLKPPSGRLSSHQSSWTGNRRGGE</sequence>
<keyword evidence="6 8" id="KW-0472">Membrane</keyword>
<dbReference type="Gene3D" id="1.10.287.70">
    <property type="match status" value="1"/>
</dbReference>
<reference evidence="10 11" key="1">
    <citation type="journal article" date="2023" name="IScience">
        <title>Expanded male sex-determining region conserved during the evolution of homothallism in the green alga Volvox.</title>
        <authorList>
            <person name="Yamamoto K."/>
            <person name="Matsuzaki R."/>
            <person name="Mahakham W."/>
            <person name="Heman W."/>
            <person name="Sekimoto H."/>
            <person name="Kawachi M."/>
            <person name="Minakuchi Y."/>
            <person name="Toyoda A."/>
            <person name="Nozaki H."/>
        </authorList>
    </citation>
    <scope>NUCLEOTIDE SEQUENCE [LARGE SCALE GENOMIC DNA]</scope>
    <source>
        <strain evidence="10 11">NIES-4468</strain>
    </source>
</reference>
<accession>A0ABQ5RVQ5</accession>
<gene>
    <name evidence="10" type="ORF">VaNZ11_003776</name>
</gene>
<dbReference type="Pfam" id="PF00027">
    <property type="entry name" value="cNMP_binding"/>
    <property type="match status" value="1"/>
</dbReference>
<feature type="compositionally biased region" description="Low complexity" evidence="7">
    <location>
        <begin position="1072"/>
        <end position="1082"/>
    </location>
</feature>
<dbReference type="SUPFAM" id="SSF81324">
    <property type="entry name" value="Voltage-gated potassium channels"/>
    <property type="match status" value="1"/>
</dbReference>
<dbReference type="EMBL" id="BSDZ01000010">
    <property type="protein sequence ID" value="GLI61419.1"/>
    <property type="molecule type" value="Genomic_DNA"/>
</dbReference>
<feature type="region of interest" description="Disordered" evidence="7">
    <location>
        <begin position="24"/>
        <end position="61"/>
    </location>
</feature>
<comment type="subcellular location">
    <subcellularLocation>
        <location evidence="1">Membrane</location>
        <topology evidence="1">Multi-pass membrane protein</topology>
    </subcellularLocation>
</comment>
<feature type="transmembrane region" description="Helical" evidence="8">
    <location>
        <begin position="432"/>
        <end position="453"/>
    </location>
</feature>
<feature type="compositionally biased region" description="Low complexity" evidence="7">
    <location>
        <begin position="986"/>
        <end position="996"/>
    </location>
</feature>
<feature type="region of interest" description="Disordered" evidence="7">
    <location>
        <begin position="673"/>
        <end position="732"/>
    </location>
</feature>
<feature type="compositionally biased region" description="Low complexity" evidence="7">
    <location>
        <begin position="1573"/>
        <end position="1585"/>
    </location>
</feature>
<feature type="region of interest" description="Disordered" evidence="7">
    <location>
        <begin position="1810"/>
        <end position="1846"/>
    </location>
</feature>
<feature type="transmembrane region" description="Helical" evidence="8">
    <location>
        <begin position="334"/>
        <end position="358"/>
    </location>
</feature>
<feature type="compositionally biased region" description="Low complexity" evidence="7">
    <location>
        <begin position="1155"/>
        <end position="1172"/>
    </location>
</feature>
<keyword evidence="3 8" id="KW-0812">Transmembrane</keyword>
<feature type="region of interest" description="Disordered" evidence="7">
    <location>
        <begin position="915"/>
        <end position="1012"/>
    </location>
</feature>
<feature type="compositionally biased region" description="Polar residues" evidence="7">
    <location>
        <begin position="1490"/>
        <end position="1510"/>
    </location>
</feature>
<evidence type="ECO:0000256" key="4">
    <source>
        <dbReference type="ARBA" id="ARBA00022989"/>
    </source>
</evidence>
<feature type="compositionally biased region" description="Polar residues" evidence="7">
    <location>
        <begin position="118"/>
        <end position="136"/>
    </location>
</feature>
<feature type="region of interest" description="Disordered" evidence="7">
    <location>
        <begin position="2003"/>
        <end position="2037"/>
    </location>
</feature>
<dbReference type="CDD" id="cd00038">
    <property type="entry name" value="CAP_ED"/>
    <property type="match status" value="1"/>
</dbReference>
<protein>
    <recommendedName>
        <fullName evidence="9">Cyclic nucleotide-binding domain-containing protein</fullName>
    </recommendedName>
</protein>
<keyword evidence="11" id="KW-1185">Reference proteome</keyword>
<evidence type="ECO:0000256" key="2">
    <source>
        <dbReference type="ARBA" id="ARBA00022448"/>
    </source>
</evidence>
<dbReference type="PANTHER" id="PTHR10217">
    <property type="entry name" value="VOLTAGE AND LIGAND GATED POTASSIUM CHANNEL"/>
    <property type="match status" value="1"/>
</dbReference>
<keyword evidence="4 8" id="KW-1133">Transmembrane helix</keyword>
<feature type="compositionally biased region" description="Polar residues" evidence="7">
    <location>
        <begin position="1086"/>
        <end position="1099"/>
    </location>
</feature>
<evidence type="ECO:0000256" key="6">
    <source>
        <dbReference type="ARBA" id="ARBA00023136"/>
    </source>
</evidence>
<evidence type="ECO:0000256" key="1">
    <source>
        <dbReference type="ARBA" id="ARBA00004141"/>
    </source>
</evidence>
<evidence type="ECO:0000313" key="11">
    <source>
        <dbReference type="Proteomes" id="UP001165090"/>
    </source>
</evidence>
<dbReference type="InterPro" id="IPR000595">
    <property type="entry name" value="cNMP-bd_dom"/>
</dbReference>
<organism evidence="10 11">
    <name type="scientific">Volvox africanus</name>
    <dbReference type="NCBI Taxonomy" id="51714"/>
    <lineage>
        <taxon>Eukaryota</taxon>
        <taxon>Viridiplantae</taxon>
        <taxon>Chlorophyta</taxon>
        <taxon>core chlorophytes</taxon>
        <taxon>Chlorophyceae</taxon>
        <taxon>CS clade</taxon>
        <taxon>Chlamydomonadales</taxon>
        <taxon>Volvocaceae</taxon>
        <taxon>Volvox</taxon>
    </lineage>
</organism>
<dbReference type="SMART" id="SM00100">
    <property type="entry name" value="cNMP"/>
    <property type="match status" value="1"/>
</dbReference>
<feature type="region of interest" description="Disordered" evidence="7">
    <location>
        <begin position="1490"/>
        <end position="1514"/>
    </location>
</feature>
<feature type="region of interest" description="Disordered" evidence="7">
    <location>
        <begin position="1564"/>
        <end position="1602"/>
    </location>
</feature>
<feature type="region of interest" description="Disordered" evidence="7">
    <location>
        <begin position="1924"/>
        <end position="1943"/>
    </location>
</feature>
<dbReference type="PANTHER" id="PTHR10217:SF435">
    <property type="entry name" value="POTASSIUM VOLTAGE-GATED CHANNEL PROTEIN EAG"/>
    <property type="match status" value="1"/>
</dbReference>
<proteinExistence type="predicted"/>
<dbReference type="InterPro" id="IPR018490">
    <property type="entry name" value="cNMP-bd_dom_sf"/>
</dbReference>
<feature type="region of interest" description="Disordered" evidence="7">
    <location>
        <begin position="1371"/>
        <end position="1397"/>
    </location>
</feature>
<feature type="compositionally biased region" description="Polar residues" evidence="7">
    <location>
        <begin position="2021"/>
        <end position="2031"/>
    </location>
</feature>
<feature type="compositionally biased region" description="Low complexity" evidence="7">
    <location>
        <begin position="939"/>
        <end position="948"/>
    </location>
</feature>
<feature type="transmembrane region" description="Helical" evidence="8">
    <location>
        <begin position="200"/>
        <end position="221"/>
    </location>
</feature>
<feature type="compositionally biased region" description="Low complexity" evidence="7">
    <location>
        <begin position="1371"/>
        <end position="1391"/>
    </location>
</feature>
<dbReference type="InterPro" id="IPR014710">
    <property type="entry name" value="RmlC-like_jellyroll"/>
</dbReference>
<feature type="compositionally biased region" description="Basic and acidic residues" evidence="7">
    <location>
        <begin position="24"/>
        <end position="47"/>
    </location>
</feature>
<comment type="caution">
    <text evidence="10">The sequence shown here is derived from an EMBL/GenBank/DDBJ whole genome shotgun (WGS) entry which is preliminary data.</text>
</comment>
<feature type="domain" description="Cyclic nucleotide-binding" evidence="9">
    <location>
        <begin position="536"/>
        <end position="652"/>
    </location>
</feature>
<feature type="compositionally biased region" description="Polar residues" evidence="7">
    <location>
        <begin position="1826"/>
        <end position="1842"/>
    </location>
</feature>
<dbReference type="InterPro" id="IPR050818">
    <property type="entry name" value="KCNH_animal-type"/>
</dbReference>
<feature type="transmembrane region" description="Helical" evidence="8">
    <location>
        <begin position="404"/>
        <end position="420"/>
    </location>
</feature>
<dbReference type="InterPro" id="IPR005821">
    <property type="entry name" value="Ion_trans_dom"/>
</dbReference>
<feature type="region of interest" description="Disordered" evidence="7">
    <location>
        <begin position="1133"/>
        <end position="1228"/>
    </location>
</feature>
<evidence type="ECO:0000313" key="10">
    <source>
        <dbReference type="EMBL" id="GLI61419.1"/>
    </source>
</evidence>
<feature type="compositionally biased region" description="Basic and acidic residues" evidence="7">
    <location>
        <begin position="1201"/>
        <end position="1212"/>
    </location>
</feature>
<dbReference type="SUPFAM" id="SSF51206">
    <property type="entry name" value="cAMP-binding domain-like"/>
    <property type="match status" value="1"/>
</dbReference>
<feature type="region of interest" description="Disordered" evidence="7">
    <location>
        <begin position="98"/>
        <end position="139"/>
    </location>
</feature>
<keyword evidence="2" id="KW-0813">Transport</keyword>